<evidence type="ECO:0000313" key="1">
    <source>
        <dbReference type="EMBL" id="KAG2930585.1"/>
    </source>
</evidence>
<dbReference type="Proteomes" id="UP000736787">
    <property type="component" value="Unassembled WGS sequence"/>
</dbReference>
<sequence length="100" mass="11899">MIDLQDIDESRWVTYDEEHSGILQVNAPAGYYDHHCLQPNRYRIQNITSRAKLRRDEVFARHAKDPHMRTANLKEFKVGLHKYNATRYGTKSKTTKIRFH</sequence>
<gene>
    <name evidence="1" type="ORF">PC115_g6461</name>
    <name evidence="2" type="ORF">PC117_g7787</name>
</gene>
<dbReference type="AlphaFoldDB" id="A0A8T1E3Z3"/>
<dbReference type="EMBL" id="RCMK01000162">
    <property type="protein sequence ID" value="KAG2946247.1"/>
    <property type="molecule type" value="Genomic_DNA"/>
</dbReference>
<reference evidence="2" key="1">
    <citation type="submission" date="2018-10" db="EMBL/GenBank/DDBJ databases">
        <title>Effector identification in a new, highly contiguous assembly of the strawberry crown rot pathogen Phytophthora cactorum.</title>
        <authorList>
            <person name="Armitage A.D."/>
            <person name="Nellist C.F."/>
            <person name="Bates H."/>
            <person name="Vickerstaff R.J."/>
            <person name="Harrison R.J."/>
        </authorList>
    </citation>
    <scope>NUCLEOTIDE SEQUENCE</scope>
    <source>
        <strain evidence="1">4032</strain>
        <strain evidence="2">4040</strain>
    </source>
</reference>
<evidence type="ECO:0000313" key="3">
    <source>
        <dbReference type="Proteomes" id="UP000736787"/>
    </source>
</evidence>
<proteinExistence type="predicted"/>
<dbReference type="EMBL" id="RCMI01000144">
    <property type="protein sequence ID" value="KAG2930585.1"/>
    <property type="molecule type" value="Genomic_DNA"/>
</dbReference>
<evidence type="ECO:0000313" key="2">
    <source>
        <dbReference type="EMBL" id="KAG2946247.1"/>
    </source>
</evidence>
<accession>A0A8T1E3Z3</accession>
<comment type="caution">
    <text evidence="2">The sequence shown here is derived from an EMBL/GenBank/DDBJ whole genome shotgun (WGS) entry which is preliminary data.</text>
</comment>
<name>A0A8T1E3Z3_9STRA</name>
<protein>
    <submittedName>
        <fullName evidence="2">Uncharacterized protein</fullName>
    </submittedName>
</protein>
<organism evidence="2 3">
    <name type="scientific">Phytophthora cactorum</name>
    <dbReference type="NCBI Taxonomy" id="29920"/>
    <lineage>
        <taxon>Eukaryota</taxon>
        <taxon>Sar</taxon>
        <taxon>Stramenopiles</taxon>
        <taxon>Oomycota</taxon>
        <taxon>Peronosporomycetes</taxon>
        <taxon>Peronosporales</taxon>
        <taxon>Peronosporaceae</taxon>
        <taxon>Phytophthora</taxon>
    </lineage>
</organism>
<dbReference type="Proteomes" id="UP000774804">
    <property type="component" value="Unassembled WGS sequence"/>
</dbReference>